<accession>A0A8C8AHT0</accession>
<evidence type="ECO:0000256" key="6">
    <source>
        <dbReference type="SAM" id="Phobius"/>
    </source>
</evidence>
<evidence type="ECO:0000256" key="7">
    <source>
        <dbReference type="SAM" id="SignalP"/>
    </source>
</evidence>
<dbReference type="InterPro" id="IPR007110">
    <property type="entry name" value="Ig-like_dom"/>
</dbReference>
<evidence type="ECO:0000256" key="5">
    <source>
        <dbReference type="ARBA" id="ARBA00023157"/>
    </source>
</evidence>
<feature type="domain" description="Ig-like" evidence="8">
    <location>
        <begin position="130"/>
        <end position="221"/>
    </location>
</feature>
<dbReference type="SUPFAM" id="SSF48726">
    <property type="entry name" value="Immunoglobulin"/>
    <property type="match status" value="2"/>
</dbReference>
<dbReference type="Proteomes" id="UP000694552">
    <property type="component" value="Unplaced"/>
</dbReference>
<dbReference type="GO" id="GO:0008037">
    <property type="term" value="P:cell recognition"/>
    <property type="evidence" value="ECO:0007669"/>
    <property type="project" value="TreeGrafter"/>
</dbReference>
<dbReference type="InterPro" id="IPR013783">
    <property type="entry name" value="Ig-like_fold"/>
</dbReference>
<evidence type="ECO:0000256" key="1">
    <source>
        <dbReference type="ARBA" id="ARBA00004167"/>
    </source>
</evidence>
<keyword evidence="5" id="KW-1015">Disulfide bond</keyword>
<dbReference type="InterPro" id="IPR013162">
    <property type="entry name" value="CD80_C2-set"/>
</dbReference>
<comment type="subcellular location">
    <subcellularLocation>
        <location evidence="1">Membrane</location>
        <topology evidence="1">Single-pass membrane protein</topology>
    </subcellularLocation>
</comment>
<feature type="domain" description="Ig-like" evidence="8">
    <location>
        <begin position="23"/>
        <end position="110"/>
    </location>
</feature>
<feature type="signal peptide" evidence="7">
    <location>
        <begin position="1"/>
        <end position="28"/>
    </location>
</feature>
<feature type="chain" id="PRO_5034114587" evidence="7">
    <location>
        <begin position="29"/>
        <end position="430"/>
    </location>
</feature>
<dbReference type="GO" id="GO:0002860">
    <property type="term" value="P:positive regulation of natural killer cell mediated cytotoxicity directed against tumor cell target"/>
    <property type="evidence" value="ECO:0007669"/>
    <property type="project" value="TreeGrafter"/>
</dbReference>
<name>A0A8C8AHT0_9STRI</name>
<reference evidence="9" key="2">
    <citation type="submission" date="2025-09" db="UniProtKB">
        <authorList>
            <consortium name="Ensembl"/>
        </authorList>
    </citation>
    <scope>IDENTIFICATION</scope>
</reference>
<keyword evidence="7" id="KW-0732">Signal</keyword>
<dbReference type="Ensembl" id="ENSOSUT00000003284.1">
    <property type="protein sequence ID" value="ENSOSUP00000003193.1"/>
    <property type="gene ID" value="ENSOSUG00000002243.1"/>
</dbReference>
<dbReference type="GO" id="GO:0002355">
    <property type="term" value="P:detection of tumor cell"/>
    <property type="evidence" value="ECO:0007669"/>
    <property type="project" value="TreeGrafter"/>
</dbReference>
<keyword evidence="2 6" id="KW-0812">Transmembrane</keyword>
<dbReference type="SMART" id="SM00409">
    <property type="entry name" value="IG"/>
    <property type="match status" value="1"/>
</dbReference>
<dbReference type="PANTHER" id="PTHR47118">
    <property type="entry name" value="CYTOTOXIC AND REGULATORY T-CELL MOLECULE"/>
    <property type="match status" value="1"/>
</dbReference>
<dbReference type="Gene3D" id="2.60.40.10">
    <property type="entry name" value="Immunoglobulins"/>
    <property type="match status" value="2"/>
</dbReference>
<sequence length="430" mass="47411">MSHFNTCFFPLLLYVTFNTCFFPPSSLAGDFPGAGSETVTLKEGEDLNLRCSFSGDTSSARQWLNPHGFAIFLNSQRGKDQRYKLIHYSKDELSIQLSNVTVHDEGIYKCFYYSNPVKSKMTAVKVLAAPSNPVLEVSQATERRITLSCYTQGCKPQPQITWLLDNGIELPGDTKHKIEADGKKWTTTSTLTVLAYGPSSTASCIVHHQALRGQKLMASFQFEALPRTGTAGTFCTAFRTTLVFSPVTTATSDLNSGTASAPGSPQNTVLLSILPGTETAFSGNVTEKELSRTEAPLPSENVTVISIVTFEQDRKSEGIRKKENNLLLPILVAALIFMLLIIVLLFMRKLKKAHGVWKRENDVSEQTLESYKSKSNEDSLGHEKNGHVVNQKSNVQYVTEGCVETTEKNPRDKNIAISEKLFGCGKETDV</sequence>
<dbReference type="PROSITE" id="PS50835">
    <property type="entry name" value="IG_LIKE"/>
    <property type="match status" value="2"/>
</dbReference>
<dbReference type="PANTHER" id="PTHR47118:SF1">
    <property type="entry name" value="CYTOTOXIC AND REGULATORY T-CELL MOLECULE"/>
    <property type="match status" value="1"/>
</dbReference>
<keyword evidence="3 6" id="KW-1133">Transmembrane helix</keyword>
<organism evidence="9 10">
    <name type="scientific">Otus sunia</name>
    <name type="common">Oriental scops-owl</name>
    <dbReference type="NCBI Taxonomy" id="257818"/>
    <lineage>
        <taxon>Eukaryota</taxon>
        <taxon>Metazoa</taxon>
        <taxon>Chordata</taxon>
        <taxon>Craniata</taxon>
        <taxon>Vertebrata</taxon>
        <taxon>Euteleostomi</taxon>
        <taxon>Archelosauria</taxon>
        <taxon>Archosauria</taxon>
        <taxon>Dinosauria</taxon>
        <taxon>Saurischia</taxon>
        <taxon>Theropoda</taxon>
        <taxon>Coelurosauria</taxon>
        <taxon>Aves</taxon>
        <taxon>Neognathae</taxon>
        <taxon>Neoaves</taxon>
        <taxon>Telluraves</taxon>
        <taxon>Strigiformes</taxon>
        <taxon>Strigidae</taxon>
        <taxon>Otus</taxon>
    </lineage>
</organism>
<dbReference type="Pfam" id="PF07686">
    <property type="entry name" value="V-set"/>
    <property type="match status" value="1"/>
</dbReference>
<dbReference type="InterPro" id="IPR036179">
    <property type="entry name" value="Ig-like_dom_sf"/>
</dbReference>
<evidence type="ECO:0000256" key="3">
    <source>
        <dbReference type="ARBA" id="ARBA00022989"/>
    </source>
</evidence>
<evidence type="ECO:0000259" key="8">
    <source>
        <dbReference type="PROSITE" id="PS50835"/>
    </source>
</evidence>
<protein>
    <submittedName>
        <fullName evidence="9">Cytotoxic and regulatory T cell molecule</fullName>
    </submittedName>
</protein>
<keyword evidence="4 6" id="KW-0472">Membrane</keyword>
<keyword evidence="10" id="KW-1185">Reference proteome</keyword>
<dbReference type="GO" id="GO:0005886">
    <property type="term" value="C:plasma membrane"/>
    <property type="evidence" value="ECO:0007669"/>
    <property type="project" value="TreeGrafter"/>
</dbReference>
<evidence type="ECO:0000256" key="2">
    <source>
        <dbReference type="ARBA" id="ARBA00022692"/>
    </source>
</evidence>
<evidence type="ECO:0000256" key="4">
    <source>
        <dbReference type="ARBA" id="ARBA00023136"/>
    </source>
</evidence>
<dbReference type="InterPro" id="IPR003599">
    <property type="entry name" value="Ig_sub"/>
</dbReference>
<dbReference type="InterPro" id="IPR013106">
    <property type="entry name" value="Ig_V-set"/>
</dbReference>
<dbReference type="GO" id="GO:0005102">
    <property type="term" value="F:signaling receptor binding"/>
    <property type="evidence" value="ECO:0007669"/>
    <property type="project" value="TreeGrafter"/>
</dbReference>
<dbReference type="AlphaFoldDB" id="A0A8C8AHT0"/>
<evidence type="ECO:0000313" key="10">
    <source>
        <dbReference type="Proteomes" id="UP000694552"/>
    </source>
</evidence>
<proteinExistence type="predicted"/>
<dbReference type="SMART" id="SM00406">
    <property type="entry name" value="IGv"/>
    <property type="match status" value="1"/>
</dbReference>
<feature type="transmembrane region" description="Helical" evidence="6">
    <location>
        <begin position="326"/>
        <end position="347"/>
    </location>
</feature>
<dbReference type="InterPro" id="IPR053096">
    <property type="entry name" value="CRTAM"/>
</dbReference>
<evidence type="ECO:0000313" key="9">
    <source>
        <dbReference type="Ensembl" id="ENSOSUP00000003193.1"/>
    </source>
</evidence>
<dbReference type="Pfam" id="PF08205">
    <property type="entry name" value="C2-set_2"/>
    <property type="match status" value="1"/>
</dbReference>
<reference evidence="9" key="1">
    <citation type="submission" date="2025-08" db="UniProtKB">
        <authorList>
            <consortium name="Ensembl"/>
        </authorList>
    </citation>
    <scope>IDENTIFICATION</scope>
</reference>